<keyword evidence="3" id="KW-0675">Receptor</keyword>
<proteinExistence type="inferred from homology"/>
<keyword evidence="1" id="KW-0472">Membrane</keyword>
<dbReference type="InterPro" id="IPR039426">
    <property type="entry name" value="TonB-dep_rcpt-like"/>
</dbReference>
<evidence type="ECO:0000313" key="4">
    <source>
        <dbReference type="Proteomes" id="UP001221924"/>
    </source>
</evidence>
<sequence length="103" mass="10710">VKPNLKVVMRGNAEALDEVVVIAYGTAKKESLTGSISVVDNKKIEKRITTSVTGALEGAAPGVQVNNTYGEPGQAPEIRIRGVGTLVSGASSPRYVVDGVPFD</sequence>
<evidence type="ECO:0000259" key="2">
    <source>
        <dbReference type="Pfam" id="PF07715"/>
    </source>
</evidence>
<protein>
    <submittedName>
        <fullName evidence="3">TonB-dependent receptor plug domain-containing protein</fullName>
    </submittedName>
</protein>
<dbReference type="Proteomes" id="UP001221924">
    <property type="component" value="Unassembled WGS sequence"/>
</dbReference>
<dbReference type="Gene3D" id="2.170.130.10">
    <property type="entry name" value="TonB-dependent receptor, plug domain"/>
    <property type="match status" value="1"/>
</dbReference>
<feature type="domain" description="TonB-dependent receptor plug" evidence="2">
    <location>
        <begin position="29"/>
        <end position="102"/>
    </location>
</feature>
<name>A0AAW6MEC2_9BACE</name>
<dbReference type="InterPro" id="IPR037066">
    <property type="entry name" value="Plug_dom_sf"/>
</dbReference>
<dbReference type="AlphaFoldDB" id="A0AAW6MEC2"/>
<dbReference type="SUPFAM" id="SSF56935">
    <property type="entry name" value="Porins"/>
    <property type="match status" value="1"/>
</dbReference>
<gene>
    <name evidence="3" type="ORF">PZH42_28210</name>
</gene>
<evidence type="ECO:0000313" key="3">
    <source>
        <dbReference type="EMBL" id="MDE8697925.1"/>
    </source>
</evidence>
<dbReference type="PROSITE" id="PS52016">
    <property type="entry name" value="TONB_DEPENDENT_REC_3"/>
    <property type="match status" value="1"/>
</dbReference>
<dbReference type="EMBL" id="JARFID010000453">
    <property type="protein sequence ID" value="MDE8697925.1"/>
    <property type="molecule type" value="Genomic_DNA"/>
</dbReference>
<keyword evidence="1" id="KW-0812">Transmembrane</keyword>
<keyword evidence="1" id="KW-0998">Cell outer membrane</keyword>
<dbReference type="GO" id="GO:0009279">
    <property type="term" value="C:cell outer membrane"/>
    <property type="evidence" value="ECO:0007669"/>
    <property type="project" value="UniProtKB-SubCell"/>
</dbReference>
<comment type="similarity">
    <text evidence="1">Belongs to the TonB-dependent receptor family.</text>
</comment>
<feature type="non-terminal residue" evidence="3">
    <location>
        <position position="103"/>
    </location>
</feature>
<keyword evidence="1" id="KW-1134">Transmembrane beta strand</keyword>
<feature type="non-terminal residue" evidence="3">
    <location>
        <position position="1"/>
    </location>
</feature>
<comment type="caution">
    <text evidence="3">The sequence shown here is derived from an EMBL/GenBank/DDBJ whole genome shotgun (WGS) entry which is preliminary data.</text>
</comment>
<keyword evidence="1" id="KW-0813">Transport</keyword>
<accession>A0AAW6MEC2</accession>
<reference evidence="3" key="1">
    <citation type="submission" date="2023-03" db="EMBL/GenBank/DDBJ databases">
        <title>DFI Biobank Strains.</title>
        <authorList>
            <person name="Mostad J."/>
            <person name="Paddock L."/>
            <person name="Medina S."/>
            <person name="Waligurski E."/>
            <person name="Barat B."/>
            <person name="Smith R."/>
            <person name="Burgo V."/>
            <person name="Metcalfe C."/>
            <person name="Woodson C."/>
            <person name="Sundararajan A."/>
            <person name="Ramaswamy R."/>
            <person name="Lin H."/>
            <person name="Pamer E.G."/>
        </authorList>
    </citation>
    <scope>NUCLEOTIDE SEQUENCE</scope>
    <source>
        <strain evidence="3">DFI.9.5</strain>
    </source>
</reference>
<evidence type="ECO:0000256" key="1">
    <source>
        <dbReference type="PROSITE-ProRule" id="PRU01360"/>
    </source>
</evidence>
<dbReference type="Pfam" id="PF07715">
    <property type="entry name" value="Plug"/>
    <property type="match status" value="1"/>
</dbReference>
<dbReference type="InterPro" id="IPR012910">
    <property type="entry name" value="Plug_dom"/>
</dbReference>
<organism evidence="3 4">
    <name type="scientific">Bacteroides cellulosilyticus</name>
    <dbReference type="NCBI Taxonomy" id="246787"/>
    <lineage>
        <taxon>Bacteria</taxon>
        <taxon>Pseudomonadati</taxon>
        <taxon>Bacteroidota</taxon>
        <taxon>Bacteroidia</taxon>
        <taxon>Bacteroidales</taxon>
        <taxon>Bacteroidaceae</taxon>
        <taxon>Bacteroides</taxon>
    </lineage>
</organism>
<comment type="subcellular location">
    <subcellularLocation>
        <location evidence="1">Cell outer membrane</location>
        <topology evidence="1">Multi-pass membrane protein</topology>
    </subcellularLocation>
</comment>